<evidence type="ECO:0000256" key="1">
    <source>
        <dbReference type="SAM" id="MobiDB-lite"/>
    </source>
</evidence>
<dbReference type="RefSeq" id="WP_211465172.1">
    <property type="nucleotide sequence ID" value="NZ_JAGSXH010000011.1"/>
</dbReference>
<gene>
    <name evidence="3" type="ORF">KGA66_05440</name>
</gene>
<feature type="transmembrane region" description="Helical" evidence="2">
    <location>
        <begin position="87"/>
        <end position="111"/>
    </location>
</feature>
<comment type="caution">
    <text evidence="3">The sequence shown here is derived from an EMBL/GenBank/DDBJ whole genome shotgun (WGS) entry which is preliminary data.</text>
</comment>
<dbReference type="Proteomes" id="UP000677913">
    <property type="component" value="Unassembled WGS sequence"/>
</dbReference>
<feature type="region of interest" description="Disordered" evidence="1">
    <location>
        <begin position="1"/>
        <end position="45"/>
    </location>
</feature>
<evidence type="ECO:0000256" key="2">
    <source>
        <dbReference type="SAM" id="Phobius"/>
    </source>
</evidence>
<proteinExistence type="predicted"/>
<protein>
    <submittedName>
        <fullName evidence="3">Uncharacterized protein</fullName>
    </submittedName>
</protein>
<keyword evidence="2" id="KW-0812">Transmembrane</keyword>
<dbReference type="EMBL" id="JAGSXH010000011">
    <property type="protein sequence ID" value="MBS2962479.1"/>
    <property type="molecule type" value="Genomic_DNA"/>
</dbReference>
<feature type="transmembrane region" description="Helical" evidence="2">
    <location>
        <begin position="56"/>
        <end position="75"/>
    </location>
</feature>
<keyword evidence="2" id="KW-1133">Transmembrane helix</keyword>
<evidence type="ECO:0000313" key="4">
    <source>
        <dbReference type="Proteomes" id="UP000677913"/>
    </source>
</evidence>
<keyword evidence="4" id="KW-1185">Reference proteome</keyword>
<feature type="compositionally biased region" description="Basic and acidic residues" evidence="1">
    <location>
        <begin position="30"/>
        <end position="44"/>
    </location>
</feature>
<evidence type="ECO:0000313" key="3">
    <source>
        <dbReference type="EMBL" id="MBS2962479.1"/>
    </source>
</evidence>
<reference evidence="3" key="1">
    <citation type="submission" date="2021-04" db="EMBL/GenBank/DDBJ databases">
        <title>Genome based classification of Actinospica acidithermotolerans sp. nov., an actinobacterium isolated from an Indonesian hot spring.</title>
        <authorList>
            <person name="Kusuma A.B."/>
            <person name="Putra K.E."/>
            <person name="Nafisah S."/>
            <person name="Loh J."/>
            <person name="Nouioui I."/>
            <person name="Goodfellow M."/>
        </authorList>
    </citation>
    <scope>NUCLEOTIDE SEQUENCE</scope>
    <source>
        <strain evidence="3">DSM 45618</strain>
    </source>
</reference>
<feature type="transmembrane region" description="Helical" evidence="2">
    <location>
        <begin position="123"/>
        <end position="144"/>
    </location>
</feature>
<organism evidence="3 4">
    <name type="scientific">Actinocrinis puniceicyclus</name>
    <dbReference type="NCBI Taxonomy" id="977794"/>
    <lineage>
        <taxon>Bacteria</taxon>
        <taxon>Bacillati</taxon>
        <taxon>Actinomycetota</taxon>
        <taxon>Actinomycetes</taxon>
        <taxon>Catenulisporales</taxon>
        <taxon>Actinospicaceae</taxon>
        <taxon>Actinocrinis</taxon>
    </lineage>
</organism>
<feature type="transmembrane region" description="Helical" evidence="2">
    <location>
        <begin position="164"/>
        <end position="183"/>
    </location>
</feature>
<sequence length="208" mass="21536">MSRPKPIRPQDAAPKRAARNGVADDAVAQPRDEVPRAAPRDERAPGSAARAKAVRLFLLLLAAVVGLVVGALGSFGHRADASWFGVAWPTGLLLAFGGLVGLLLGLSELLAPGEADSWRPTRLSAVSLASAGWLLALVLLTYLGPPPSFAVKGDVILPNDWKSITYLFGGMTLIIVSAYRAWLASLNARLARHPGAAGASGPAPGPKG</sequence>
<dbReference type="AlphaFoldDB" id="A0A8J7WN50"/>
<accession>A0A8J7WN50</accession>
<name>A0A8J7WN50_9ACTN</name>
<keyword evidence="2" id="KW-0472">Membrane</keyword>